<dbReference type="InterPro" id="IPR002347">
    <property type="entry name" value="SDR_fam"/>
</dbReference>
<dbReference type="Proteomes" id="UP000050326">
    <property type="component" value="Unassembled WGS sequence"/>
</dbReference>
<dbReference type="CDD" id="cd05233">
    <property type="entry name" value="SDR_c"/>
    <property type="match status" value="1"/>
</dbReference>
<dbReference type="GO" id="GO:0047936">
    <property type="term" value="F:glucose 1-dehydrogenase [NAD(P)+] activity"/>
    <property type="evidence" value="ECO:0007669"/>
    <property type="project" value="UniProtKB-EC"/>
</dbReference>
<keyword evidence="3" id="KW-0443">Lipid metabolism</keyword>
<dbReference type="EC" id="1.1.1.47" evidence="4"/>
<gene>
    <name evidence="4" type="primary">gdh</name>
    <name evidence="4" type="ORF">OXPF_20160</name>
</gene>
<dbReference type="PANTHER" id="PTHR42879:SF2">
    <property type="entry name" value="3-OXOACYL-[ACYL-CARRIER-PROTEIN] REDUCTASE FABG"/>
    <property type="match status" value="1"/>
</dbReference>
<proteinExistence type="inferred from homology"/>
<dbReference type="OrthoDB" id="9803333at2"/>
<keyword evidence="2 4" id="KW-0560">Oxidoreductase</keyword>
<dbReference type="PROSITE" id="PS00061">
    <property type="entry name" value="ADH_SHORT"/>
    <property type="match status" value="1"/>
</dbReference>
<evidence type="ECO:0000256" key="3">
    <source>
        <dbReference type="ARBA" id="ARBA00023221"/>
    </source>
</evidence>
<dbReference type="InterPro" id="IPR050259">
    <property type="entry name" value="SDR"/>
</dbReference>
<evidence type="ECO:0000256" key="2">
    <source>
        <dbReference type="ARBA" id="ARBA00023002"/>
    </source>
</evidence>
<dbReference type="GO" id="GO:0008206">
    <property type="term" value="P:bile acid metabolic process"/>
    <property type="evidence" value="ECO:0007669"/>
    <property type="project" value="UniProtKB-ARBA"/>
</dbReference>
<comment type="similarity">
    <text evidence="1">Belongs to the short-chain dehydrogenases/reductases (SDR) family.</text>
</comment>
<protein>
    <submittedName>
        <fullName evidence="4">Glucose 1-dehydrogenase</fullName>
        <ecNumber evidence="4">1.1.1.47</ecNumber>
    </submittedName>
</protein>
<dbReference type="PANTHER" id="PTHR42879">
    <property type="entry name" value="3-OXOACYL-(ACYL-CARRIER-PROTEIN) REDUCTASE"/>
    <property type="match status" value="1"/>
</dbReference>
<evidence type="ECO:0000313" key="4">
    <source>
        <dbReference type="EMBL" id="KPU44397.1"/>
    </source>
</evidence>
<reference evidence="4 5" key="1">
    <citation type="submission" date="2015-09" db="EMBL/GenBank/DDBJ databases">
        <title>Genome sequence of Oxobacter pfennigii DSM 3222.</title>
        <authorList>
            <person name="Poehlein A."/>
            <person name="Bengelsdorf F.R."/>
            <person name="Schiel-Bengelsdorf B."/>
            <person name="Duerre P."/>
            <person name="Daniel R."/>
        </authorList>
    </citation>
    <scope>NUCLEOTIDE SEQUENCE [LARGE SCALE GENOMIC DNA]</scope>
    <source>
        <strain evidence="4 5">DSM 3222</strain>
    </source>
</reference>
<comment type="caution">
    <text evidence="4">The sequence shown here is derived from an EMBL/GenBank/DDBJ whole genome shotgun (WGS) entry which is preliminary data.</text>
</comment>
<accession>A0A0P8W9N1</accession>
<dbReference type="PRINTS" id="PR00080">
    <property type="entry name" value="SDRFAMILY"/>
</dbReference>
<dbReference type="AlphaFoldDB" id="A0A0P8W9N1"/>
<dbReference type="PATRIC" id="fig|36849.3.peg.2130"/>
<dbReference type="STRING" id="36849.OXPF_20160"/>
<sequence>MKLEGKAAIVTGASSGMGKAMALQFAREGASVVAVARRKEKLAELVQYAGEEGFKILAFQGDIAKKEDIDCMVDFAFKNFGKVDILVNNAGIADNNMPAGEVSDALWDKVIGVNLTGPLYSCRRAVNIMLEQGSGNIINIASVGGLNGSRAGVAYTASKFGLVGLTKNIGYMYATKGIRCNAICPGGVETEIVTKGVGFENPSPFGNERMMLGTATSPRAASPEEIAKVALFLASDDSSFINGATIVADGGWTAY</sequence>
<dbReference type="RefSeq" id="WP_054875068.1">
    <property type="nucleotide sequence ID" value="NZ_LKET01000031.1"/>
</dbReference>
<dbReference type="Pfam" id="PF13561">
    <property type="entry name" value="adh_short_C2"/>
    <property type="match status" value="1"/>
</dbReference>
<organism evidence="4 5">
    <name type="scientific">Oxobacter pfennigii</name>
    <dbReference type="NCBI Taxonomy" id="36849"/>
    <lineage>
        <taxon>Bacteria</taxon>
        <taxon>Bacillati</taxon>
        <taxon>Bacillota</taxon>
        <taxon>Clostridia</taxon>
        <taxon>Eubacteriales</taxon>
        <taxon>Clostridiaceae</taxon>
        <taxon>Oxobacter</taxon>
    </lineage>
</organism>
<dbReference type="SUPFAM" id="SSF51735">
    <property type="entry name" value="NAD(P)-binding Rossmann-fold domains"/>
    <property type="match status" value="1"/>
</dbReference>
<evidence type="ECO:0000256" key="1">
    <source>
        <dbReference type="ARBA" id="ARBA00006484"/>
    </source>
</evidence>
<dbReference type="EMBL" id="LKET01000031">
    <property type="protein sequence ID" value="KPU44397.1"/>
    <property type="molecule type" value="Genomic_DNA"/>
</dbReference>
<dbReference type="PRINTS" id="PR00081">
    <property type="entry name" value="GDHRDH"/>
</dbReference>
<dbReference type="Gene3D" id="3.40.50.720">
    <property type="entry name" value="NAD(P)-binding Rossmann-like Domain"/>
    <property type="match status" value="1"/>
</dbReference>
<dbReference type="FunFam" id="3.40.50.720:FF:000084">
    <property type="entry name" value="Short-chain dehydrogenase reductase"/>
    <property type="match status" value="1"/>
</dbReference>
<dbReference type="InterPro" id="IPR036291">
    <property type="entry name" value="NAD(P)-bd_dom_sf"/>
</dbReference>
<dbReference type="NCBIfam" id="NF005559">
    <property type="entry name" value="PRK07231.1"/>
    <property type="match status" value="1"/>
</dbReference>
<evidence type="ECO:0000313" key="5">
    <source>
        <dbReference type="Proteomes" id="UP000050326"/>
    </source>
</evidence>
<keyword evidence="3" id="KW-0753">Steroid metabolism</keyword>
<name>A0A0P8W9N1_9CLOT</name>
<dbReference type="InterPro" id="IPR020904">
    <property type="entry name" value="Sc_DH/Rdtase_CS"/>
</dbReference>
<keyword evidence="5" id="KW-1185">Reference proteome</keyword>